<evidence type="ECO:0000313" key="3">
    <source>
        <dbReference type="Proteomes" id="UP000243950"/>
    </source>
</evidence>
<keyword evidence="1" id="KW-0812">Transmembrane</keyword>
<keyword evidence="3" id="KW-1185">Reference proteome</keyword>
<dbReference type="EMBL" id="FOMO01000003">
    <property type="protein sequence ID" value="SFD71199.1"/>
    <property type="molecule type" value="Genomic_DNA"/>
</dbReference>
<reference evidence="3" key="1">
    <citation type="submission" date="2016-10" db="EMBL/GenBank/DDBJ databases">
        <authorList>
            <person name="Varghese N."/>
            <person name="Submissions S."/>
        </authorList>
    </citation>
    <scope>NUCLEOTIDE SEQUENCE [LARGE SCALE GENOMIC DNA]</scope>
    <source>
        <strain evidence="3">JCM 2783</strain>
    </source>
</reference>
<gene>
    <name evidence="2" type="ORF">SAMN05216372_103410</name>
</gene>
<accession>A0A1I1UKA3</accession>
<name>A0A1I1UKA3_PSEOC</name>
<keyword evidence="1" id="KW-0472">Membrane</keyword>
<feature type="transmembrane region" description="Helical" evidence="1">
    <location>
        <begin position="20"/>
        <end position="40"/>
    </location>
</feature>
<protein>
    <recommendedName>
        <fullName evidence="4">Thiamine pyrophosphate-binding protein</fullName>
    </recommendedName>
</protein>
<dbReference type="InterPro" id="IPR016922">
    <property type="entry name" value="UCP029505"/>
</dbReference>
<dbReference type="PIRSF" id="PIRSF029505">
    <property type="entry name" value="UCP029505"/>
    <property type="match status" value="1"/>
</dbReference>
<dbReference type="AlphaFoldDB" id="A0A1I1UKA3"/>
<sequence>MSKAMAAQPASPLSRFWYKWRFHINILLVLIPLGFMPKYFADVALFRGTSGLGERTVGEFPVGPWSITLAEFRAAPPELDGPAGYMKTFTGALCKECIGQVKATYLRIGKPRSLRAAGGIFFGSAYRMGATVPLPNRTKPDAELWITMEGWDGSVHQAAVPLEQASPSTVAWLQKQQGGKP</sequence>
<evidence type="ECO:0000313" key="2">
    <source>
        <dbReference type="EMBL" id="SFD71199.1"/>
    </source>
</evidence>
<proteinExistence type="predicted"/>
<evidence type="ECO:0000256" key="1">
    <source>
        <dbReference type="SAM" id="Phobius"/>
    </source>
</evidence>
<keyword evidence="1" id="KW-1133">Transmembrane helix</keyword>
<dbReference type="Proteomes" id="UP000243950">
    <property type="component" value="Unassembled WGS sequence"/>
</dbReference>
<dbReference type="RefSeq" id="WP_075930758.1">
    <property type="nucleotide sequence ID" value="NZ_BSSG01000004.1"/>
</dbReference>
<organism evidence="2 3">
    <name type="scientific">Pseudomonas straminea</name>
    <dbReference type="NCBI Taxonomy" id="47882"/>
    <lineage>
        <taxon>Bacteria</taxon>
        <taxon>Pseudomonadati</taxon>
        <taxon>Pseudomonadota</taxon>
        <taxon>Gammaproteobacteria</taxon>
        <taxon>Pseudomonadales</taxon>
        <taxon>Pseudomonadaceae</taxon>
        <taxon>Phytopseudomonas</taxon>
    </lineage>
</organism>
<evidence type="ECO:0008006" key="4">
    <source>
        <dbReference type="Google" id="ProtNLM"/>
    </source>
</evidence>